<feature type="transmembrane region" description="Helical" evidence="1">
    <location>
        <begin position="109"/>
        <end position="130"/>
    </location>
</feature>
<protein>
    <submittedName>
        <fullName evidence="2">Uncharacterized protein</fullName>
    </submittedName>
</protein>
<comment type="caution">
    <text evidence="2">The sequence shown here is derived from an EMBL/GenBank/DDBJ whole genome shotgun (WGS) entry which is preliminary data.</text>
</comment>
<feature type="non-terminal residue" evidence="2">
    <location>
        <position position="154"/>
    </location>
</feature>
<keyword evidence="1" id="KW-0812">Transmembrane</keyword>
<sequence>MAGFIRVRNCCCCGGSLKGAALAIGVFYMLLAILGSAVGHNLLWYGNVIHSYQTHLQVYGQCEEFLFLPLLAETSIVSGIINLLLLYGAITSKSAFIAPWLAWNMVYPFIQLAHVIWCIVILATCDYLLYKDTYQTYEFNTSIITLLTFNAFSL</sequence>
<feature type="transmembrane region" description="Helical" evidence="1">
    <location>
        <begin position="20"/>
        <end position="44"/>
    </location>
</feature>
<keyword evidence="1" id="KW-0472">Membrane</keyword>
<reference evidence="2" key="2">
    <citation type="submission" date="2023-05" db="EMBL/GenBank/DDBJ databases">
        <authorList>
            <person name="Fouks B."/>
        </authorList>
    </citation>
    <scope>NUCLEOTIDE SEQUENCE</scope>
    <source>
        <strain evidence="2">Stay&amp;Tobe</strain>
        <tissue evidence="2">Testes</tissue>
    </source>
</reference>
<dbReference type="AlphaFoldDB" id="A0AAD7Z6D6"/>
<evidence type="ECO:0000313" key="3">
    <source>
        <dbReference type="Proteomes" id="UP001233999"/>
    </source>
</evidence>
<gene>
    <name evidence="2" type="ORF">L9F63_008360</name>
</gene>
<accession>A0AAD7Z6D6</accession>
<proteinExistence type="predicted"/>
<reference evidence="2" key="1">
    <citation type="journal article" date="2023" name="IScience">
        <title>Live-bearing cockroach genome reveals convergent evolutionary mechanisms linked to viviparity in insects and beyond.</title>
        <authorList>
            <person name="Fouks B."/>
            <person name="Harrison M.C."/>
            <person name="Mikhailova A.A."/>
            <person name="Marchal E."/>
            <person name="English S."/>
            <person name="Carruthers M."/>
            <person name="Jennings E.C."/>
            <person name="Chiamaka E.L."/>
            <person name="Frigard R.A."/>
            <person name="Pippel M."/>
            <person name="Attardo G.M."/>
            <person name="Benoit J.B."/>
            <person name="Bornberg-Bauer E."/>
            <person name="Tobe S.S."/>
        </authorList>
    </citation>
    <scope>NUCLEOTIDE SEQUENCE</scope>
    <source>
        <strain evidence="2">Stay&amp;Tobe</strain>
    </source>
</reference>
<keyword evidence="1" id="KW-1133">Transmembrane helix</keyword>
<dbReference type="Proteomes" id="UP001233999">
    <property type="component" value="Unassembled WGS sequence"/>
</dbReference>
<evidence type="ECO:0000256" key="1">
    <source>
        <dbReference type="SAM" id="Phobius"/>
    </source>
</evidence>
<name>A0AAD7Z6D6_DIPPU</name>
<evidence type="ECO:0000313" key="2">
    <source>
        <dbReference type="EMBL" id="KAJ9574472.1"/>
    </source>
</evidence>
<organism evidence="2 3">
    <name type="scientific">Diploptera punctata</name>
    <name type="common">Pacific beetle cockroach</name>
    <dbReference type="NCBI Taxonomy" id="6984"/>
    <lineage>
        <taxon>Eukaryota</taxon>
        <taxon>Metazoa</taxon>
        <taxon>Ecdysozoa</taxon>
        <taxon>Arthropoda</taxon>
        <taxon>Hexapoda</taxon>
        <taxon>Insecta</taxon>
        <taxon>Pterygota</taxon>
        <taxon>Neoptera</taxon>
        <taxon>Polyneoptera</taxon>
        <taxon>Dictyoptera</taxon>
        <taxon>Blattodea</taxon>
        <taxon>Blaberoidea</taxon>
        <taxon>Blaberidae</taxon>
        <taxon>Diplopterinae</taxon>
        <taxon>Diploptera</taxon>
    </lineage>
</organism>
<keyword evidence="3" id="KW-1185">Reference proteome</keyword>
<feature type="transmembrane region" description="Helical" evidence="1">
    <location>
        <begin position="65"/>
        <end position="89"/>
    </location>
</feature>
<dbReference type="EMBL" id="JASPKZ010010286">
    <property type="protein sequence ID" value="KAJ9574472.1"/>
    <property type="molecule type" value="Genomic_DNA"/>
</dbReference>